<dbReference type="EMBL" id="MCFG01000021">
    <property type="protein sequence ID" value="ORX86436.1"/>
    <property type="molecule type" value="Genomic_DNA"/>
</dbReference>
<protein>
    <submittedName>
        <fullName evidence="2">S-adenosyl-L-methionine-dependent methyltransferase</fullName>
    </submittedName>
</protein>
<dbReference type="GO" id="GO:0032259">
    <property type="term" value="P:methylation"/>
    <property type="evidence" value="ECO:0007669"/>
    <property type="project" value="UniProtKB-KW"/>
</dbReference>
<reference evidence="2 3" key="1">
    <citation type="submission" date="2016-08" db="EMBL/GenBank/DDBJ databases">
        <title>A Parts List for Fungal Cellulosomes Revealed by Comparative Genomics.</title>
        <authorList>
            <consortium name="DOE Joint Genome Institute"/>
            <person name="Haitjema C.H."/>
            <person name="Gilmore S.P."/>
            <person name="Henske J.K."/>
            <person name="Solomon K.V."/>
            <person name="De Groot R."/>
            <person name="Kuo A."/>
            <person name="Mondo S.J."/>
            <person name="Salamov A.A."/>
            <person name="Labutti K."/>
            <person name="Zhao Z."/>
            <person name="Chiniquy J."/>
            <person name="Barry K."/>
            <person name="Brewer H.M."/>
            <person name="Purvine S.O."/>
            <person name="Wright A.T."/>
            <person name="Boxma B."/>
            <person name="Van Alen T."/>
            <person name="Hackstein J.H."/>
            <person name="Baker S.E."/>
            <person name="Grigoriev I.V."/>
            <person name="O'Malley M.A."/>
        </authorList>
    </citation>
    <scope>NUCLEOTIDE SEQUENCE [LARGE SCALE GENOMIC DNA]</scope>
    <source>
        <strain evidence="2 3">S4</strain>
    </source>
</reference>
<dbReference type="Gene3D" id="3.40.50.150">
    <property type="entry name" value="Vaccinia Virus protein VP39"/>
    <property type="match status" value="1"/>
</dbReference>
<sequence length="205" mass="23499">MESKTWDSFAPFYNLFMKKDSKGYKEMYDSIRKVITGKNVLELATGTGLIAKNVASSANHIDATDYSEKMIEQAKKGKNPKNITFEVQDATNLKYNDKTYDVIIISNALHLLPNPDKAIHEIKRVLKNDGILICPTFLKTDINKLPLFKKIGMKSIYRLGFQTCNQWTEAEFLSYLENNNFSIIKHKVIDCTLPLCYVECQEIKN</sequence>
<comment type="caution">
    <text evidence="2">The sequence shown here is derived from an EMBL/GenBank/DDBJ whole genome shotgun (WGS) entry which is preliminary data.</text>
</comment>
<feature type="domain" description="Methyltransferase type 11" evidence="1">
    <location>
        <begin position="41"/>
        <end position="134"/>
    </location>
</feature>
<evidence type="ECO:0000313" key="2">
    <source>
        <dbReference type="EMBL" id="ORX86436.1"/>
    </source>
</evidence>
<organism evidence="2 3">
    <name type="scientific">Anaeromyces robustus</name>
    <dbReference type="NCBI Taxonomy" id="1754192"/>
    <lineage>
        <taxon>Eukaryota</taxon>
        <taxon>Fungi</taxon>
        <taxon>Fungi incertae sedis</taxon>
        <taxon>Chytridiomycota</taxon>
        <taxon>Chytridiomycota incertae sedis</taxon>
        <taxon>Neocallimastigomycetes</taxon>
        <taxon>Neocallimastigales</taxon>
        <taxon>Neocallimastigaceae</taxon>
        <taxon>Anaeromyces</taxon>
    </lineage>
</organism>
<keyword evidence="2" id="KW-0489">Methyltransferase</keyword>
<name>A0A1Y1XLQ6_9FUNG</name>
<reference evidence="2 3" key="2">
    <citation type="submission" date="2016-08" db="EMBL/GenBank/DDBJ databases">
        <title>Pervasive Adenine N6-methylation of Active Genes in Fungi.</title>
        <authorList>
            <consortium name="DOE Joint Genome Institute"/>
            <person name="Mondo S.J."/>
            <person name="Dannebaum R.O."/>
            <person name="Kuo R.C."/>
            <person name="Labutti K."/>
            <person name="Haridas S."/>
            <person name="Kuo A."/>
            <person name="Salamov A."/>
            <person name="Ahrendt S.R."/>
            <person name="Lipzen A."/>
            <person name="Sullivan W."/>
            <person name="Andreopoulos W.B."/>
            <person name="Clum A."/>
            <person name="Lindquist E."/>
            <person name="Daum C."/>
            <person name="Ramamoorthy G.K."/>
            <person name="Gryganskyi A."/>
            <person name="Culley D."/>
            <person name="Magnuson J.K."/>
            <person name="James T.Y."/>
            <person name="O'Malley M.A."/>
            <person name="Stajich J.E."/>
            <person name="Spatafora J.W."/>
            <person name="Visel A."/>
            <person name="Grigoriev I.V."/>
        </authorList>
    </citation>
    <scope>NUCLEOTIDE SEQUENCE [LARGE SCALE GENOMIC DNA]</scope>
    <source>
        <strain evidence="2 3">S4</strain>
    </source>
</reference>
<dbReference type="OrthoDB" id="10027013at2759"/>
<dbReference type="GO" id="GO:0008757">
    <property type="term" value="F:S-adenosylmethionine-dependent methyltransferase activity"/>
    <property type="evidence" value="ECO:0007669"/>
    <property type="project" value="InterPro"/>
</dbReference>
<dbReference type="InterPro" id="IPR013216">
    <property type="entry name" value="Methyltransf_11"/>
</dbReference>
<evidence type="ECO:0000259" key="1">
    <source>
        <dbReference type="Pfam" id="PF08241"/>
    </source>
</evidence>
<evidence type="ECO:0000313" key="3">
    <source>
        <dbReference type="Proteomes" id="UP000193944"/>
    </source>
</evidence>
<dbReference type="InterPro" id="IPR029063">
    <property type="entry name" value="SAM-dependent_MTases_sf"/>
</dbReference>
<proteinExistence type="predicted"/>
<keyword evidence="3" id="KW-1185">Reference proteome</keyword>
<keyword evidence="2" id="KW-0808">Transferase</keyword>
<accession>A0A1Y1XLQ6</accession>
<dbReference type="CDD" id="cd02440">
    <property type="entry name" value="AdoMet_MTases"/>
    <property type="match status" value="1"/>
</dbReference>
<dbReference type="PANTHER" id="PTHR43591">
    <property type="entry name" value="METHYLTRANSFERASE"/>
    <property type="match status" value="1"/>
</dbReference>
<dbReference type="Pfam" id="PF08241">
    <property type="entry name" value="Methyltransf_11"/>
    <property type="match status" value="1"/>
</dbReference>
<dbReference type="Proteomes" id="UP000193944">
    <property type="component" value="Unassembled WGS sequence"/>
</dbReference>
<gene>
    <name evidence="2" type="ORF">BCR32DRAFT_47572</name>
</gene>
<dbReference type="SUPFAM" id="SSF53335">
    <property type="entry name" value="S-adenosyl-L-methionine-dependent methyltransferases"/>
    <property type="match status" value="1"/>
</dbReference>
<dbReference type="PANTHER" id="PTHR43591:SF110">
    <property type="entry name" value="RHODANESE DOMAIN-CONTAINING PROTEIN"/>
    <property type="match status" value="1"/>
</dbReference>
<dbReference type="AlphaFoldDB" id="A0A1Y1XLQ6"/>